<evidence type="ECO:0000313" key="2">
    <source>
        <dbReference type="Proteomes" id="UP000019109"/>
    </source>
</evidence>
<dbReference type="Gene3D" id="3.40.190.10">
    <property type="entry name" value="Periplasmic binding protein-like II"/>
    <property type="match status" value="2"/>
</dbReference>
<dbReference type="RefSeq" id="WP_279379077.1">
    <property type="nucleotide sequence ID" value="NZ_BAVR01000061.1"/>
</dbReference>
<dbReference type="Proteomes" id="UP000019109">
    <property type="component" value="Unassembled WGS sequence"/>
</dbReference>
<dbReference type="InterPro" id="IPR006059">
    <property type="entry name" value="SBP"/>
</dbReference>
<sequence>MTHDAMTLKSAGPEKVKAALTKAGQSYDDPDFLESAKKFRQLVEMGAFYKGATGLSNDEASALFYSGKVAMYTTGSWMAGSIQTDAENPSDFDVVPFPLLGSNAKATDFMGGAVDSIMVSASTKYPDIAGKAAFELTRSISKYAYLDGAGLAVWKKDYDDSSVNPMTKKLADFAANATSFTLWFDTTMEAEDAGEYLTLLQELYVGEITPEEFVSSMKKNLE</sequence>
<gene>
    <name evidence="1" type="ORF">JCM21531_3856</name>
</gene>
<dbReference type="Pfam" id="PF01547">
    <property type="entry name" value="SBP_bac_1"/>
    <property type="match status" value="1"/>
</dbReference>
<dbReference type="STRING" id="1294263.JCM21531_3856"/>
<reference evidence="1" key="1">
    <citation type="journal article" date="2014" name="Genome Announc.">
        <title>Draft Genome Sequence of Clostridium straminisolvens Strain JCM 21531T, Isolated from a Cellulose-Degrading Bacterial Community.</title>
        <authorList>
            <person name="Yuki M."/>
            <person name="Oshima K."/>
            <person name="Suda W."/>
            <person name="Sakamoto M."/>
            <person name="Kitamura K."/>
            <person name="Iida T."/>
            <person name="Hattori M."/>
            <person name="Ohkuma M."/>
        </authorList>
    </citation>
    <scope>NUCLEOTIDE SEQUENCE [LARGE SCALE GENOMIC DNA]</scope>
    <source>
        <strain evidence="1">JCM 21531</strain>
    </source>
</reference>
<keyword evidence="2" id="KW-1185">Reference proteome</keyword>
<protein>
    <submittedName>
        <fullName evidence="1">Beta-xyloside ABC transporter</fullName>
    </submittedName>
</protein>
<evidence type="ECO:0000313" key="1">
    <source>
        <dbReference type="EMBL" id="GAE90262.1"/>
    </source>
</evidence>
<accession>W4VAN9</accession>
<comment type="caution">
    <text evidence="1">The sequence shown here is derived from an EMBL/GenBank/DDBJ whole genome shotgun (WGS) entry which is preliminary data.</text>
</comment>
<dbReference type="EMBL" id="BAVR01000061">
    <property type="protein sequence ID" value="GAE90262.1"/>
    <property type="molecule type" value="Genomic_DNA"/>
</dbReference>
<proteinExistence type="predicted"/>
<dbReference type="AlphaFoldDB" id="W4VAN9"/>
<organism evidence="1 2">
    <name type="scientific">Acetivibrio straminisolvens JCM 21531</name>
    <dbReference type="NCBI Taxonomy" id="1294263"/>
    <lineage>
        <taxon>Bacteria</taxon>
        <taxon>Bacillati</taxon>
        <taxon>Bacillota</taxon>
        <taxon>Clostridia</taxon>
        <taxon>Eubacteriales</taxon>
        <taxon>Oscillospiraceae</taxon>
        <taxon>Acetivibrio</taxon>
    </lineage>
</organism>
<dbReference type="SUPFAM" id="SSF53850">
    <property type="entry name" value="Periplasmic binding protein-like II"/>
    <property type="match status" value="1"/>
</dbReference>
<name>W4VAN9_9FIRM</name>